<reference evidence="5" key="1">
    <citation type="submission" date="2021-01" db="EMBL/GenBank/DDBJ databases">
        <authorList>
            <person name="Corre E."/>
            <person name="Pelletier E."/>
            <person name="Niang G."/>
            <person name="Scheremetjew M."/>
            <person name="Finn R."/>
            <person name="Kale V."/>
            <person name="Holt S."/>
            <person name="Cochrane G."/>
            <person name="Meng A."/>
            <person name="Brown T."/>
            <person name="Cohen L."/>
        </authorList>
    </citation>
    <scope>NUCLEOTIDE SEQUENCE</scope>
    <source>
        <strain evidence="5">UIO037</strain>
    </source>
</reference>
<dbReference type="Pfam" id="PF00248">
    <property type="entry name" value="Aldo_ket_red"/>
    <property type="match status" value="1"/>
</dbReference>
<gene>
    <name evidence="5" type="ORF">CPOL0286_LOCUS17031</name>
</gene>
<dbReference type="AlphaFoldDB" id="A0A7S4JGW2"/>
<accession>A0A7S4JGW2</accession>
<protein>
    <recommendedName>
        <fullName evidence="4">NADP-dependent oxidoreductase domain-containing protein</fullName>
    </recommendedName>
</protein>
<dbReference type="Gene3D" id="3.20.20.100">
    <property type="entry name" value="NADP-dependent oxidoreductase domain"/>
    <property type="match status" value="1"/>
</dbReference>
<proteinExistence type="inferred from homology"/>
<comment type="similarity">
    <text evidence="1">Belongs to the aldo/keto reductase family.</text>
</comment>
<sequence>MRQMQLVYFDLVVVDSDIGLCTVMREQWRALEDAYEAGLARAIGVANYCEASFECLKSTWRHVPHVNQIQYHVGMTKDPDGIKSYCESLGIQVQSFSVLGGAEVMEEPGGGVAPLGVSPPKPEVSLTKNSKLRAIGGRLGGWSSAAVAIRWAFQNGFAVITKTTSRAHLKESVQIFGWSLSADQMAELDAPAALGTRNDFYSLSCNCFSSSICLGFDRDGKPGAFQSESDCLP</sequence>
<dbReference type="PANTHER" id="PTHR43827:SF3">
    <property type="entry name" value="NADP-DEPENDENT OXIDOREDUCTASE DOMAIN-CONTAINING PROTEIN"/>
    <property type="match status" value="1"/>
</dbReference>
<keyword evidence="2" id="KW-0521">NADP</keyword>
<organism evidence="5">
    <name type="scientific">Prymnesium polylepis</name>
    <dbReference type="NCBI Taxonomy" id="72548"/>
    <lineage>
        <taxon>Eukaryota</taxon>
        <taxon>Haptista</taxon>
        <taxon>Haptophyta</taxon>
        <taxon>Prymnesiophyceae</taxon>
        <taxon>Prymnesiales</taxon>
        <taxon>Prymnesiaceae</taxon>
        <taxon>Prymnesium</taxon>
    </lineage>
</organism>
<dbReference type="GO" id="GO:0016616">
    <property type="term" value="F:oxidoreductase activity, acting on the CH-OH group of donors, NAD or NADP as acceptor"/>
    <property type="evidence" value="ECO:0007669"/>
    <property type="project" value="UniProtKB-ARBA"/>
</dbReference>
<evidence type="ECO:0000256" key="3">
    <source>
        <dbReference type="ARBA" id="ARBA00023002"/>
    </source>
</evidence>
<dbReference type="EMBL" id="HBKO01037190">
    <property type="protein sequence ID" value="CAE2263246.1"/>
    <property type="molecule type" value="Transcribed_RNA"/>
</dbReference>
<evidence type="ECO:0000313" key="5">
    <source>
        <dbReference type="EMBL" id="CAE2263246.1"/>
    </source>
</evidence>
<evidence type="ECO:0000259" key="4">
    <source>
        <dbReference type="Pfam" id="PF00248"/>
    </source>
</evidence>
<feature type="domain" description="NADP-dependent oxidoreductase" evidence="4">
    <location>
        <begin position="3"/>
        <end position="190"/>
    </location>
</feature>
<dbReference type="InterPro" id="IPR036812">
    <property type="entry name" value="NAD(P)_OxRdtase_dom_sf"/>
</dbReference>
<dbReference type="SUPFAM" id="SSF51430">
    <property type="entry name" value="NAD(P)-linked oxidoreductase"/>
    <property type="match status" value="1"/>
</dbReference>
<keyword evidence="3" id="KW-0560">Oxidoreductase</keyword>
<dbReference type="InterPro" id="IPR023210">
    <property type="entry name" value="NADP_OxRdtase_dom"/>
</dbReference>
<evidence type="ECO:0000256" key="2">
    <source>
        <dbReference type="ARBA" id="ARBA00022857"/>
    </source>
</evidence>
<evidence type="ECO:0000256" key="1">
    <source>
        <dbReference type="ARBA" id="ARBA00007905"/>
    </source>
</evidence>
<name>A0A7S4JGW2_9EUKA</name>
<dbReference type="PANTHER" id="PTHR43827">
    <property type="entry name" value="2,5-DIKETO-D-GLUCONIC ACID REDUCTASE"/>
    <property type="match status" value="1"/>
</dbReference>
<dbReference type="InterPro" id="IPR020471">
    <property type="entry name" value="AKR"/>
</dbReference>